<comment type="caution">
    <text evidence="3">The sequence shown here is derived from an EMBL/GenBank/DDBJ whole genome shotgun (WGS) entry which is preliminary data.</text>
</comment>
<protein>
    <recommendedName>
        <fullName evidence="2">Swiss Army Knife RNA repair protein HAD domain-containing protein</fullName>
    </recommendedName>
</protein>
<evidence type="ECO:0000256" key="1">
    <source>
        <dbReference type="SAM" id="MobiDB-lite"/>
    </source>
</evidence>
<dbReference type="Pfam" id="PF10307">
    <property type="entry name" value="HAD_SAK_1"/>
    <property type="match status" value="1"/>
</dbReference>
<accession>A0A0E9NA26</accession>
<dbReference type="Proteomes" id="UP000033140">
    <property type="component" value="Unassembled WGS sequence"/>
</dbReference>
<dbReference type="GO" id="GO:0031428">
    <property type="term" value="C:box C/D methylation guide snoRNP complex"/>
    <property type="evidence" value="ECO:0007669"/>
    <property type="project" value="TreeGrafter"/>
</dbReference>
<name>A0A0E9NA26_SAICN</name>
<keyword evidence="4" id="KW-1185">Reference proteome</keyword>
<proteinExistence type="predicted"/>
<feature type="domain" description="Swiss Army Knife RNA repair protein HAD" evidence="2">
    <location>
        <begin position="88"/>
        <end position="290"/>
    </location>
</feature>
<feature type="compositionally biased region" description="Gly residues" evidence="1">
    <location>
        <begin position="522"/>
        <end position="533"/>
    </location>
</feature>
<sequence length="569" mass="64555">MIRPLLAHTINPSSILRRTLAFDSRVVITPLYRSQACGIRPLHIRSDTMAANIEKYMKRWDDQVRSLPDLSNIQRVNVFDFDNTLFQTPLPNTHDLWDGATIGMIFSDSGFGGKGGWWHDPRILAATGEGPDVEEKRAWEGHWNEDVVDRARSSMADKHALTVLLTGRGRKRYTPLLSRILNSKQLEFDVISLKPSMPVEQFENTLEFKKAFLADTLRTFPKTQSIKVYEDRPHHATAFREFLEGEAIVQNSVGKEPLEVEVIDVPPTTRYLPKEKEIELIRSMVNDNNREAASPWDELHVWKGRVLFTGYLLTYEDKQHLLKHFAPPAIPEGDPGRWSTYADHITITPKHAHPNWLLKKSGGLGYQLEFETVARGLIKNRVFAVRVEPVDEKAPFYTVNKHAHLTIAARRDLDAKPFESNTITHWEEIPQEERLRFVGTVGEKVFWSVNEGTKPTHQTHGFRKRFALEVQEEQALRKKSFAERIQQEGESPIRPRNGEHGGERGGQRGGFRRGRGGREGGRGGSRGGFGGGPVRFRGRGRGRGRGSEDGGGPAESWTPRMPPKDRPLT</sequence>
<dbReference type="GO" id="GO:1990259">
    <property type="term" value="F:histone H2AQ104 methyltransferase activity"/>
    <property type="evidence" value="ECO:0007669"/>
    <property type="project" value="TreeGrafter"/>
</dbReference>
<dbReference type="AlphaFoldDB" id="A0A0E9NA26"/>
<dbReference type="PANTHER" id="PTHR10335:SF23">
    <property type="entry name" value="OB FOLD-CONTAINING PROTEIN, NUCLEIC ACID BINDING"/>
    <property type="match status" value="1"/>
</dbReference>
<gene>
    <name evidence="3" type="ORF">G7K_0874-t1</name>
</gene>
<dbReference type="PANTHER" id="PTHR10335">
    <property type="entry name" value="RRNA 2-O-METHYLTRANSFERASE FIBRILLARIN"/>
    <property type="match status" value="1"/>
</dbReference>
<dbReference type="GO" id="GO:0000494">
    <property type="term" value="P:box C/D sno(s)RNA 3'-end processing"/>
    <property type="evidence" value="ECO:0007669"/>
    <property type="project" value="TreeGrafter"/>
</dbReference>
<feature type="compositionally biased region" description="Basic and acidic residues" evidence="1">
    <location>
        <begin position="483"/>
        <end position="506"/>
    </location>
</feature>
<reference evidence="3 4" key="1">
    <citation type="journal article" date="2011" name="J. Gen. Appl. Microbiol.">
        <title>Draft genome sequencing of the enigmatic yeast Saitoella complicata.</title>
        <authorList>
            <person name="Nishida H."/>
            <person name="Hamamoto M."/>
            <person name="Sugiyama J."/>
        </authorList>
    </citation>
    <scope>NUCLEOTIDE SEQUENCE [LARGE SCALE GENOMIC DNA]</scope>
    <source>
        <strain evidence="3 4">NRRL Y-17804</strain>
    </source>
</reference>
<feature type="region of interest" description="Disordered" evidence="1">
    <location>
        <begin position="483"/>
        <end position="569"/>
    </location>
</feature>
<evidence type="ECO:0000259" key="2">
    <source>
        <dbReference type="Pfam" id="PF10307"/>
    </source>
</evidence>
<dbReference type="GO" id="GO:0003723">
    <property type="term" value="F:RNA binding"/>
    <property type="evidence" value="ECO:0007669"/>
    <property type="project" value="TreeGrafter"/>
</dbReference>
<dbReference type="InterPro" id="IPR018812">
    <property type="entry name" value="SAK_HAD"/>
</dbReference>
<dbReference type="GO" id="GO:0008649">
    <property type="term" value="F:rRNA methyltransferase activity"/>
    <property type="evidence" value="ECO:0007669"/>
    <property type="project" value="TreeGrafter"/>
</dbReference>
<dbReference type="GO" id="GO:0032040">
    <property type="term" value="C:small-subunit processome"/>
    <property type="evidence" value="ECO:0007669"/>
    <property type="project" value="TreeGrafter"/>
</dbReference>
<evidence type="ECO:0000313" key="3">
    <source>
        <dbReference type="EMBL" id="GAO46648.1"/>
    </source>
</evidence>
<organism evidence="3 4">
    <name type="scientific">Saitoella complicata (strain BCRC 22490 / CBS 7301 / JCM 7358 / NBRC 10748 / NRRL Y-17804)</name>
    <dbReference type="NCBI Taxonomy" id="698492"/>
    <lineage>
        <taxon>Eukaryota</taxon>
        <taxon>Fungi</taxon>
        <taxon>Dikarya</taxon>
        <taxon>Ascomycota</taxon>
        <taxon>Taphrinomycotina</taxon>
        <taxon>Taphrinomycotina incertae sedis</taxon>
        <taxon>Saitoella</taxon>
    </lineage>
</organism>
<evidence type="ECO:0000313" key="4">
    <source>
        <dbReference type="Proteomes" id="UP000033140"/>
    </source>
</evidence>
<dbReference type="OMA" id="GKIQNWH"/>
<reference evidence="3 4" key="3">
    <citation type="journal article" date="2015" name="Genome Announc.">
        <title>Draft Genome Sequence of the Archiascomycetous Yeast Saitoella complicata.</title>
        <authorList>
            <person name="Yamauchi K."/>
            <person name="Kondo S."/>
            <person name="Hamamoto M."/>
            <person name="Takahashi Y."/>
            <person name="Ogura Y."/>
            <person name="Hayashi T."/>
            <person name="Nishida H."/>
        </authorList>
    </citation>
    <scope>NUCLEOTIDE SEQUENCE [LARGE SCALE GENOMIC DNA]</scope>
    <source>
        <strain evidence="3 4">NRRL Y-17804</strain>
    </source>
</reference>
<dbReference type="EMBL" id="BACD03000005">
    <property type="protein sequence ID" value="GAO46648.1"/>
    <property type="molecule type" value="Genomic_DNA"/>
</dbReference>
<reference evidence="3 4" key="2">
    <citation type="journal article" date="2014" name="J. Gen. Appl. Microbiol.">
        <title>The early diverging ascomycetous budding yeast Saitoella complicata has three histone deacetylases belonging to the Clr6, Hos2, and Rpd3 lineages.</title>
        <authorList>
            <person name="Nishida H."/>
            <person name="Matsumoto T."/>
            <person name="Kondo S."/>
            <person name="Hamamoto M."/>
            <person name="Yoshikawa H."/>
        </authorList>
    </citation>
    <scope>NUCLEOTIDE SEQUENCE [LARGE SCALE GENOMIC DNA]</scope>
    <source>
        <strain evidence="3 4">NRRL Y-17804</strain>
    </source>
</reference>